<dbReference type="Pfam" id="PF06808">
    <property type="entry name" value="DctM"/>
    <property type="match status" value="1"/>
</dbReference>
<dbReference type="PANTHER" id="PTHR33362:SF2">
    <property type="entry name" value="TRAP TRANSPORTER LARGE PERMEASE PROTEIN"/>
    <property type="match status" value="1"/>
</dbReference>
<comment type="subcellular location">
    <subcellularLocation>
        <location evidence="1">Cell inner membrane</location>
        <topology evidence="1">Multi-pass membrane protein</topology>
    </subcellularLocation>
</comment>
<evidence type="ECO:0000256" key="2">
    <source>
        <dbReference type="ARBA" id="ARBA00022475"/>
    </source>
</evidence>
<dbReference type="Proteomes" id="UP000823910">
    <property type="component" value="Unassembled WGS sequence"/>
</dbReference>
<gene>
    <name evidence="9" type="ORF">H9704_03670</name>
</gene>
<feature type="transmembrane region" description="Helical" evidence="7">
    <location>
        <begin position="362"/>
        <end position="386"/>
    </location>
</feature>
<feature type="transmembrane region" description="Helical" evidence="7">
    <location>
        <begin position="222"/>
        <end position="240"/>
    </location>
</feature>
<dbReference type="AlphaFoldDB" id="A0A9D2SGE6"/>
<evidence type="ECO:0000313" key="9">
    <source>
        <dbReference type="EMBL" id="HJC05240.1"/>
    </source>
</evidence>
<dbReference type="PANTHER" id="PTHR33362">
    <property type="entry name" value="SIALIC ACID TRAP TRANSPORTER PERMEASE PROTEIN SIAT-RELATED"/>
    <property type="match status" value="1"/>
</dbReference>
<keyword evidence="2" id="KW-1003">Cell membrane</keyword>
<sequence length="434" mass="46906">MSEVVMGTTILFSVLCVLMLLRFPISFCLAVSSMVTAVYLGIPFMNLFQKMSTGITSFTFMCVPFFIIMAQIMTEGGIADRIIGFCNVLVGRIRGGTAIVNCLDSMLFGGISGSSIADVTSIGAFIIPMMKKQGYDTDYTVAVTCTSSVEGVIIPPSQNMIFYVVSAGSGLSISTMFMCGYIPGILFTAALATVSYIIAVKKKYPISEAKPWRENIRIVRQAILGLGTILIVAVGISAGVFTATEAGAVAAVYAWVITTFVYKTMTLKKTFQCFLNTLPTLGTIMAIIATSSAFSYVLSYLKVPNRVAELFLTISSSPAVIMFLMILLMIILGCFMDMGILIILLTPIFYPVAMEIGYNPYHFGLIVVLTLGLGLLTPPVGTSLWAGCAIAEIPIEKCIKGFMPFYLTYLAVVLLIVLFPDICLFLPRVLGYTV</sequence>
<keyword evidence="3" id="KW-0997">Cell inner membrane</keyword>
<evidence type="ECO:0000256" key="7">
    <source>
        <dbReference type="SAM" id="Phobius"/>
    </source>
</evidence>
<protein>
    <submittedName>
        <fullName evidence="9">TRAP transporter large permease</fullName>
    </submittedName>
</protein>
<reference evidence="9" key="2">
    <citation type="submission" date="2021-04" db="EMBL/GenBank/DDBJ databases">
        <authorList>
            <person name="Gilroy R."/>
        </authorList>
    </citation>
    <scope>NUCLEOTIDE SEQUENCE</scope>
    <source>
        <strain evidence="9">CHK180-15479</strain>
    </source>
</reference>
<evidence type="ECO:0000256" key="6">
    <source>
        <dbReference type="ARBA" id="ARBA00023136"/>
    </source>
</evidence>
<evidence type="ECO:0000256" key="4">
    <source>
        <dbReference type="ARBA" id="ARBA00022692"/>
    </source>
</evidence>
<feature type="transmembrane region" description="Helical" evidence="7">
    <location>
        <begin position="319"/>
        <end position="350"/>
    </location>
</feature>
<dbReference type="InterPro" id="IPR010656">
    <property type="entry name" value="DctM"/>
</dbReference>
<name>A0A9D2SGE6_9FIRM</name>
<keyword evidence="4 7" id="KW-0812">Transmembrane</keyword>
<dbReference type="GO" id="GO:0005886">
    <property type="term" value="C:plasma membrane"/>
    <property type="evidence" value="ECO:0007669"/>
    <property type="project" value="UniProtKB-SubCell"/>
</dbReference>
<dbReference type="EMBL" id="DWWT01000015">
    <property type="protein sequence ID" value="HJC05240.1"/>
    <property type="molecule type" value="Genomic_DNA"/>
</dbReference>
<keyword evidence="6 7" id="KW-0472">Membrane</keyword>
<keyword evidence="5 7" id="KW-1133">Transmembrane helix</keyword>
<dbReference type="GO" id="GO:0022857">
    <property type="term" value="F:transmembrane transporter activity"/>
    <property type="evidence" value="ECO:0007669"/>
    <property type="project" value="TreeGrafter"/>
</dbReference>
<comment type="caution">
    <text evidence="9">The sequence shown here is derived from an EMBL/GenBank/DDBJ whole genome shotgun (WGS) entry which is preliminary data.</text>
</comment>
<evidence type="ECO:0000259" key="8">
    <source>
        <dbReference type="Pfam" id="PF06808"/>
    </source>
</evidence>
<feature type="domain" description="TRAP C4-dicarboxylate transport system permease DctM subunit" evidence="8">
    <location>
        <begin position="13"/>
        <end position="421"/>
    </location>
</feature>
<dbReference type="InterPro" id="IPR004681">
    <property type="entry name" value="TRAP_DctM"/>
</dbReference>
<feature type="transmembrane region" description="Helical" evidence="7">
    <location>
        <begin position="246"/>
        <end position="262"/>
    </location>
</feature>
<reference evidence="9" key="1">
    <citation type="journal article" date="2021" name="PeerJ">
        <title>Extensive microbial diversity within the chicken gut microbiome revealed by metagenomics and culture.</title>
        <authorList>
            <person name="Gilroy R."/>
            <person name="Ravi A."/>
            <person name="Getino M."/>
            <person name="Pursley I."/>
            <person name="Horton D.L."/>
            <person name="Alikhan N.F."/>
            <person name="Baker D."/>
            <person name="Gharbi K."/>
            <person name="Hall N."/>
            <person name="Watson M."/>
            <person name="Adriaenssens E.M."/>
            <person name="Foster-Nyarko E."/>
            <person name="Jarju S."/>
            <person name="Secka A."/>
            <person name="Antonio M."/>
            <person name="Oren A."/>
            <person name="Chaudhuri R.R."/>
            <person name="La Ragione R."/>
            <person name="Hildebrand F."/>
            <person name="Pallen M.J."/>
        </authorList>
    </citation>
    <scope>NUCLEOTIDE SEQUENCE</scope>
    <source>
        <strain evidence="9">CHK180-15479</strain>
    </source>
</reference>
<feature type="transmembrane region" description="Helical" evidence="7">
    <location>
        <begin position="184"/>
        <end position="201"/>
    </location>
</feature>
<evidence type="ECO:0000256" key="1">
    <source>
        <dbReference type="ARBA" id="ARBA00004429"/>
    </source>
</evidence>
<dbReference type="NCBIfam" id="TIGR00786">
    <property type="entry name" value="dctM"/>
    <property type="match status" value="1"/>
</dbReference>
<feature type="transmembrane region" description="Helical" evidence="7">
    <location>
        <begin position="406"/>
        <end position="426"/>
    </location>
</feature>
<evidence type="ECO:0000313" key="10">
    <source>
        <dbReference type="Proteomes" id="UP000823910"/>
    </source>
</evidence>
<dbReference type="PIRSF" id="PIRSF006066">
    <property type="entry name" value="HI0050"/>
    <property type="match status" value="1"/>
</dbReference>
<feature type="transmembrane region" description="Helical" evidence="7">
    <location>
        <begin position="274"/>
        <end position="299"/>
    </location>
</feature>
<proteinExistence type="predicted"/>
<organism evidence="9 10">
    <name type="scientific">Candidatus Enterocloster excrementipullorum</name>
    <dbReference type="NCBI Taxonomy" id="2838559"/>
    <lineage>
        <taxon>Bacteria</taxon>
        <taxon>Bacillati</taxon>
        <taxon>Bacillota</taxon>
        <taxon>Clostridia</taxon>
        <taxon>Lachnospirales</taxon>
        <taxon>Lachnospiraceae</taxon>
        <taxon>Enterocloster</taxon>
    </lineage>
</organism>
<evidence type="ECO:0000256" key="5">
    <source>
        <dbReference type="ARBA" id="ARBA00022989"/>
    </source>
</evidence>
<accession>A0A9D2SGE6</accession>
<evidence type="ECO:0000256" key="3">
    <source>
        <dbReference type="ARBA" id="ARBA00022519"/>
    </source>
</evidence>